<accession>A0A2X0MQ41</accession>
<gene>
    <name evidence="2" type="primary">BQ5605_C047g12324</name>
    <name evidence="2" type="ORF">BQ5605_C047G12324</name>
</gene>
<name>A0A2X0MQ41_9BASI</name>
<proteinExistence type="predicted"/>
<sequence>MRLSWYHAIGQLHPPQIPSSSCQPHHQPLAAVVPESDDSDSELALPRKYARIHAANTATHRKKPTNERLHGKIGATRMVRVSPALQRYLEEADLQRDRRVEAIEVPHTHKWGSEADMVPLVKAIMGVASESTDRAFVVCGRSNDTVPTAQGQVPSDDHCADIVCLYPHATTPETIEEWLRTDLERLIGEKASSISSQQARRPTPRRRRRRWGAQGIRAPGQ</sequence>
<dbReference type="AlphaFoldDB" id="A0A2X0MQ41"/>
<organism evidence="2 3">
    <name type="scientific">Microbotryum silenes-dioicae</name>
    <dbReference type="NCBI Taxonomy" id="796604"/>
    <lineage>
        <taxon>Eukaryota</taxon>
        <taxon>Fungi</taxon>
        <taxon>Dikarya</taxon>
        <taxon>Basidiomycota</taxon>
        <taxon>Pucciniomycotina</taxon>
        <taxon>Microbotryomycetes</taxon>
        <taxon>Microbotryales</taxon>
        <taxon>Microbotryaceae</taxon>
        <taxon>Microbotryum</taxon>
    </lineage>
</organism>
<feature type="region of interest" description="Disordered" evidence="1">
    <location>
        <begin position="190"/>
        <end position="221"/>
    </location>
</feature>
<dbReference type="EMBL" id="FQNC01000113">
    <property type="protein sequence ID" value="SGZ31169.1"/>
    <property type="molecule type" value="Genomic_DNA"/>
</dbReference>
<evidence type="ECO:0000256" key="1">
    <source>
        <dbReference type="SAM" id="MobiDB-lite"/>
    </source>
</evidence>
<feature type="compositionally biased region" description="Basic residues" evidence="1">
    <location>
        <begin position="202"/>
        <end position="211"/>
    </location>
</feature>
<dbReference type="Proteomes" id="UP000249464">
    <property type="component" value="Unassembled WGS sequence"/>
</dbReference>
<protein>
    <submittedName>
        <fullName evidence="2">BQ5605_C047g12324 protein</fullName>
    </submittedName>
</protein>
<evidence type="ECO:0000313" key="2">
    <source>
        <dbReference type="EMBL" id="SGZ31169.1"/>
    </source>
</evidence>
<keyword evidence="3" id="KW-1185">Reference proteome</keyword>
<evidence type="ECO:0000313" key="3">
    <source>
        <dbReference type="Proteomes" id="UP000249464"/>
    </source>
</evidence>
<reference evidence="2 3" key="1">
    <citation type="submission" date="2016-11" db="EMBL/GenBank/DDBJ databases">
        <authorList>
            <person name="Jaros S."/>
            <person name="Januszkiewicz K."/>
            <person name="Wedrychowicz H."/>
        </authorList>
    </citation>
    <scope>NUCLEOTIDE SEQUENCE [LARGE SCALE GENOMIC DNA]</scope>
</reference>